<dbReference type="AlphaFoldDB" id="A0A397V0B1"/>
<dbReference type="OrthoDB" id="2439465at2759"/>
<sequence>MTHILLLIYLNNGTSEQWDLCSFAKLFDESVFIRENCLYLYKEGLQNIIKSTNFDDEQKAKANAFLDTYEVQIKQSSTILEALENKSNSCSAKSTIFQDRSWRAQYGDTCLKASARDCNAQKDIGLLRLLNESLKTIQDFLWNNDDMSKTSQKMTTRMIYSPLKCAKKSRTTAETKHWQSDQHELISHSCN</sequence>
<comment type="caution">
    <text evidence="1">The sequence shown here is derived from an EMBL/GenBank/DDBJ whole genome shotgun (WGS) entry which is preliminary data.</text>
</comment>
<organism evidence="1 2">
    <name type="scientific">Gigaspora rosea</name>
    <dbReference type="NCBI Taxonomy" id="44941"/>
    <lineage>
        <taxon>Eukaryota</taxon>
        <taxon>Fungi</taxon>
        <taxon>Fungi incertae sedis</taxon>
        <taxon>Mucoromycota</taxon>
        <taxon>Glomeromycotina</taxon>
        <taxon>Glomeromycetes</taxon>
        <taxon>Diversisporales</taxon>
        <taxon>Gigasporaceae</taxon>
        <taxon>Gigaspora</taxon>
    </lineage>
</organism>
<name>A0A397V0B1_9GLOM</name>
<keyword evidence="2" id="KW-1185">Reference proteome</keyword>
<proteinExistence type="predicted"/>
<reference evidence="1 2" key="1">
    <citation type="submission" date="2018-06" db="EMBL/GenBank/DDBJ databases">
        <title>Comparative genomics reveals the genomic features of Rhizophagus irregularis, R. cerebriforme, R. diaphanum and Gigaspora rosea, and their symbiotic lifestyle signature.</title>
        <authorList>
            <person name="Morin E."/>
            <person name="San Clemente H."/>
            <person name="Chen E.C.H."/>
            <person name="De La Providencia I."/>
            <person name="Hainaut M."/>
            <person name="Kuo A."/>
            <person name="Kohler A."/>
            <person name="Murat C."/>
            <person name="Tang N."/>
            <person name="Roy S."/>
            <person name="Loubradou J."/>
            <person name="Henrissat B."/>
            <person name="Grigoriev I.V."/>
            <person name="Corradi N."/>
            <person name="Roux C."/>
            <person name="Martin F.M."/>
        </authorList>
    </citation>
    <scope>NUCLEOTIDE SEQUENCE [LARGE SCALE GENOMIC DNA]</scope>
    <source>
        <strain evidence="1 2">DAOM 194757</strain>
    </source>
</reference>
<evidence type="ECO:0000313" key="2">
    <source>
        <dbReference type="Proteomes" id="UP000266673"/>
    </source>
</evidence>
<accession>A0A397V0B1</accession>
<protein>
    <submittedName>
        <fullName evidence="1">Uncharacterized protein</fullName>
    </submittedName>
</protein>
<dbReference type="EMBL" id="QKWP01000832">
    <property type="protein sequence ID" value="RIB14429.1"/>
    <property type="molecule type" value="Genomic_DNA"/>
</dbReference>
<dbReference type="Proteomes" id="UP000266673">
    <property type="component" value="Unassembled WGS sequence"/>
</dbReference>
<gene>
    <name evidence="1" type="ORF">C2G38_2144057</name>
</gene>
<evidence type="ECO:0000313" key="1">
    <source>
        <dbReference type="EMBL" id="RIB14429.1"/>
    </source>
</evidence>